<accession>A0A8J4YBG6</accession>
<organism evidence="1 2">
    <name type="scientific">Chionoecetes opilio</name>
    <name type="common">Atlantic snow crab</name>
    <name type="synonym">Cancer opilio</name>
    <dbReference type="NCBI Taxonomy" id="41210"/>
    <lineage>
        <taxon>Eukaryota</taxon>
        <taxon>Metazoa</taxon>
        <taxon>Ecdysozoa</taxon>
        <taxon>Arthropoda</taxon>
        <taxon>Crustacea</taxon>
        <taxon>Multicrustacea</taxon>
        <taxon>Malacostraca</taxon>
        <taxon>Eumalacostraca</taxon>
        <taxon>Eucarida</taxon>
        <taxon>Decapoda</taxon>
        <taxon>Pleocyemata</taxon>
        <taxon>Brachyura</taxon>
        <taxon>Eubrachyura</taxon>
        <taxon>Majoidea</taxon>
        <taxon>Majidae</taxon>
        <taxon>Chionoecetes</taxon>
    </lineage>
</organism>
<dbReference type="OrthoDB" id="6381972at2759"/>
<dbReference type="GO" id="GO:0005634">
    <property type="term" value="C:nucleus"/>
    <property type="evidence" value="ECO:0007669"/>
    <property type="project" value="TreeGrafter"/>
</dbReference>
<proteinExistence type="predicted"/>
<dbReference type="PANTHER" id="PTHR47241">
    <property type="entry name" value="FINGER PROTEIN, PUTATIVE-RELATED"/>
    <property type="match status" value="1"/>
</dbReference>
<dbReference type="SUPFAM" id="SSF53098">
    <property type="entry name" value="Ribonuclease H-like"/>
    <property type="match status" value="1"/>
</dbReference>
<sequence length="397" mass="44827">MQKQHSHPVNKLIQDVETRWNSTYYMMERYLEQNESVKATLCLLGRNDMCLSNDEITLLQSTVNALRIFEEATKEMSAEKVTSLSKIIPMAWELTVFFRKAQVRRITAGFYSKLLSVAAGAASSYATARIYVLRGHFPCRGALKEQDNAWEDITKTLTAPIPQNPICEGLPKRWQVIKSAAKVNIAKYKRALTATGHARWMTTMDAAMGYHQITIAPESQDLTCFITPWADLNSSGRSWDWCPPGDKYNAEETSLCWGALTGNRRRRPNRFGSSEAKPYWAWTEHHEAAFLEVKVLISPPILAFFDPKTADCTADGCCQDARVGIRVTAEKHGDFGVWFILPSNDNEPLWMDGNRPPTRVFESVSADYFHVAGRTYVVYVDASRLAICDNVSQNCLC</sequence>
<keyword evidence="2" id="KW-1185">Reference proteome</keyword>
<dbReference type="Gene3D" id="3.10.10.10">
    <property type="entry name" value="HIV Type 1 Reverse Transcriptase, subunit A, domain 1"/>
    <property type="match status" value="1"/>
</dbReference>
<dbReference type="InterPro" id="IPR043128">
    <property type="entry name" value="Rev_trsase/Diguanyl_cyclase"/>
</dbReference>
<name>A0A8J4YBG6_CHIOP</name>
<dbReference type="EMBL" id="JACEEZ010006186">
    <property type="protein sequence ID" value="KAG0724960.1"/>
    <property type="molecule type" value="Genomic_DNA"/>
</dbReference>
<evidence type="ECO:0000313" key="1">
    <source>
        <dbReference type="EMBL" id="KAG0724960.1"/>
    </source>
</evidence>
<protein>
    <submittedName>
        <fullName evidence="1">Zinc finger BED domain-containing protein 4</fullName>
    </submittedName>
</protein>
<gene>
    <name evidence="1" type="primary">Zbed4_8</name>
    <name evidence="1" type="ORF">GWK47_039518</name>
</gene>
<dbReference type="SUPFAM" id="SSF56672">
    <property type="entry name" value="DNA/RNA polymerases"/>
    <property type="match status" value="1"/>
</dbReference>
<dbReference type="GO" id="GO:0071897">
    <property type="term" value="P:DNA biosynthetic process"/>
    <property type="evidence" value="ECO:0007669"/>
    <property type="project" value="UniProtKB-ARBA"/>
</dbReference>
<dbReference type="InterPro" id="IPR052865">
    <property type="entry name" value="Zinc_finger_BED"/>
</dbReference>
<dbReference type="Gene3D" id="3.30.70.270">
    <property type="match status" value="1"/>
</dbReference>
<evidence type="ECO:0000313" key="2">
    <source>
        <dbReference type="Proteomes" id="UP000770661"/>
    </source>
</evidence>
<reference evidence="1" key="1">
    <citation type="submission" date="2020-07" db="EMBL/GenBank/DDBJ databases">
        <title>The High-quality genome of the commercially important snow crab, Chionoecetes opilio.</title>
        <authorList>
            <person name="Jeong J.-H."/>
            <person name="Ryu S."/>
        </authorList>
    </citation>
    <scope>NUCLEOTIDE SEQUENCE</scope>
    <source>
        <strain evidence="1">MADBK_172401_WGS</strain>
        <tissue evidence="1">Digestive gland</tissue>
    </source>
</reference>
<dbReference type="InterPro" id="IPR043502">
    <property type="entry name" value="DNA/RNA_pol_sf"/>
</dbReference>
<dbReference type="Proteomes" id="UP000770661">
    <property type="component" value="Unassembled WGS sequence"/>
</dbReference>
<comment type="caution">
    <text evidence="1">The sequence shown here is derived from an EMBL/GenBank/DDBJ whole genome shotgun (WGS) entry which is preliminary data.</text>
</comment>
<dbReference type="InterPro" id="IPR012337">
    <property type="entry name" value="RNaseH-like_sf"/>
</dbReference>
<dbReference type="PANTHER" id="PTHR47241:SF1">
    <property type="entry name" value="BED-TYPE DOMAIN-CONTAINING PROTEIN"/>
    <property type="match status" value="1"/>
</dbReference>
<dbReference type="AlphaFoldDB" id="A0A8J4YBG6"/>
<dbReference type="GO" id="GO:0042575">
    <property type="term" value="C:DNA polymerase complex"/>
    <property type="evidence" value="ECO:0007669"/>
    <property type="project" value="UniProtKB-ARBA"/>
</dbReference>